<keyword evidence="2" id="KW-1185">Reference proteome</keyword>
<name>A0ABV8DAX7_9BURK</name>
<dbReference type="Proteomes" id="UP001595693">
    <property type="component" value="Unassembled WGS sequence"/>
</dbReference>
<proteinExistence type="predicted"/>
<sequence length="78" mass="8713">MGQTQSRFTEAALDFQQEIDMHAIIISGVEFKRVMPERCVRLTQWGKGQPITCRCTPCAARNQTPEQAKVSVDAAHGH</sequence>
<accession>A0ABV8DAX7</accession>
<comment type="caution">
    <text evidence="1">The sequence shown here is derived from an EMBL/GenBank/DDBJ whole genome shotgun (WGS) entry which is preliminary data.</text>
</comment>
<protein>
    <submittedName>
        <fullName evidence="1">Uncharacterized protein</fullName>
    </submittedName>
</protein>
<reference evidence="2" key="1">
    <citation type="journal article" date="2019" name="Int. J. Syst. Evol. Microbiol.">
        <title>The Global Catalogue of Microorganisms (GCM) 10K type strain sequencing project: providing services to taxonomists for standard genome sequencing and annotation.</title>
        <authorList>
            <consortium name="The Broad Institute Genomics Platform"/>
            <consortium name="The Broad Institute Genome Sequencing Center for Infectious Disease"/>
            <person name="Wu L."/>
            <person name="Ma J."/>
        </authorList>
    </citation>
    <scope>NUCLEOTIDE SEQUENCE [LARGE SCALE GENOMIC DNA]</scope>
    <source>
        <strain evidence="2">CCUG 2113</strain>
    </source>
</reference>
<organism evidence="1 2">
    <name type="scientific">Acidovorax facilis</name>
    <dbReference type="NCBI Taxonomy" id="12917"/>
    <lineage>
        <taxon>Bacteria</taxon>
        <taxon>Pseudomonadati</taxon>
        <taxon>Pseudomonadota</taxon>
        <taxon>Betaproteobacteria</taxon>
        <taxon>Burkholderiales</taxon>
        <taxon>Comamonadaceae</taxon>
        <taxon>Acidovorax</taxon>
    </lineage>
</organism>
<dbReference type="EMBL" id="JBHSAJ010000037">
    <property type="protein sequence ID" value="MFC3935666.1"/>
    <property type="molecule type" value="Genomic_DNA"/>
</dbReference>
<gene>
    <name evidence="1" type="ORF">ACFOW3_13675</name>
</gene>
<dbReference type="RefSeq" id="WP_156358663.1">
    <property type="nucleotide sequence ID" value="NZ_JAMXAX010000009.1"/>
</dbReference>
<evidence type="ECO:0000313" key="2">
    <source>
        <dbReference type="Proteomes" id="UP001595693"/>
    </source>
</evidence>
<evidence type="ECO:0000313" key="1">
    <source>
        <dbReference type="EMBL" id="MFC3935666.1"/>
    </source>
</evidence>